<dbReference type="InterPro" id="IPR050223">
    <property type="entry name" value="D-isomer_2-hydroxyacid_DH"/>
</dbReference>
<dbReference type="InterPro" id="IPR036291">
    <property type="entry name" value="NAD(P)-bd_dom_sf"/>
</dbReference>
<evidence type="ECO:0000313" key="5">
    <source>
        <dbReference type="Proteomes" id="UP000215896"/>
    </source>
</evidence>
<name>A0A255G0V0_9ACTN</name>
<dbReference type="Proteomes" id="UP000215896">
    <property type="component" value="Unassembled WGS sequence"/>
</dbReference>
<feature type="domain" description="D-isomer specific 2-hydroxyacid dehydrogenase NAD-binding" evidence="3">
    <location>
        <begin position="108"/>
        <end position="277"/>
    </location>
</feature>
<dbReference type="GO" id="GO:0051287">
    <property type="term" value="F:NAD binding"/>
    <property type="evidence" value="ECO:0007669"/>
    <property type="project" value="InterPro"/>
</dbReference>
<dbReference type="InterPro" id="IPR006140">
    <property type="entry name" value="D-isomer_DH_NAD-bd"/>
</dbReference>
<dbReference type="InterPro" id="IPR029753">
    <property type="entry name" value="D-isomer_DH_CS"/>
</dbReference>
<dbReference type="GO" id="GO:0016618">
    <property type="term" value="F:hydroxypyruvate reductase [NAD(P)H] activity"/>
    <property type="evidence" value="ECO:0007669"/>
    <property type="project" value="TreeGrafter"/>
</dbReference>
<dbReference type="PROSITE" id="PS00671">
    <property type="entry name" value="D_2_HYDROXYACID_DH_3"/>
    <property type="match status" value="1"/>
</dbReference>
<dbReference type="GO" id="GO:0005829">
    <property type="term" value="C:cytosol"/>
    <property type="evidence" value="ECO:0007669"/>
    <property type="project" value="TreeGrafter"/>
</dbReference>
<dbReference type="PANTHER" id="PTHR10996:SF178">
    <property type="entry name" value="2-HYDROXYACID DEHYDROGENASE YGL185C-RELATED"/>
    <property type="match status" value="1"/>
</dbReference>
<dbReference type="Pfam" id="PF02826">
    <property type="entry name" value="2-Hacid_dh_C"/>
    <property type="match status" value="1"/>
</dbReference>
<keyword evidence="2" id="KW-0520">NAD</keyword>
<dbReference type="RefSeq" id="WP_094406535.1">
    <property type="nucleotide sequence ID" value="NZ_NMVO01000017.1"/>
</dbReference>
<evidence type="ECO:0000256" key="2">
    <source>
        <dbReference type="ARBA" id="ARBA00023027"/>
    </source>
</evidence>
<reference evidence="4 5" key="1">
    <citation type="submission" date="2017-07" db="EMBL/GenBank/DDBJ databases">
        <title>Draft whole genome sequences of clinical Proprionibacteriaceae strains.</title>
        <authorList>
            <person name="Bernier A.-M."/>
            <person name="Bernard K."/>
            <person name="Domingo M.-C."/>
        </authorList>
    </citation>
    <scope>NUCLEOTIDE SEQUENCE [LARGE SCALE GENOMIC DNA]</scope>
    <source>
        <strain evidence="4 5">NML 030167</strain>
    </source>
</reference>
<dbReference type="GO" id="GO:0030267">
    <property type="term" value="F:glyoxylate reductase (NADPH) activity"/>
    <property type="evidence" value="ECO:0007669"/>
    <property type="project" value="TreeGrafter"/>
</dbReference>
<dbReference type="SUPFAM" id="SSF51735">
    <property type="entry name" value="NAD(P)-binding Rossmann-fold domains"/>
    <property type="match status" value="1"/>
</dbReference>
<evidence type="ECO:0000259" key="3">
    <source>
        <dbReference type="Pfam" id="PF02826"/>
    </source>
</evidence>
<dbReference type="PROSITE" id="PS00670">
    <property type="entry name" value="D_2_HYDROXYACID_DH_2"/>
    <property type="match status" value="1"/>
</dbReference>
<dbReference type="EMBL" id="NMVO01000017">
    <property type="protein sequence ID" value="OYO09568.1"/>
    <property type="molecule type" value="Genomic_DNA"/>
</dbReference>
<evidence type="ECO:0000313" key="4">
    <source>
        <dbReference type="EMBL" id="OYO09568.1"/>
    </source>
</evidence>
<gene>
    <name evidence="4" type="ORF">CGZ94_18060</name>
</gene>
<proteinExistence type="predicted"/>
<dbReference type="PANTHER" id="PTHR10996">
    <property type="entry name" value="2-HYDROXYACID DEHYDROGENASE-RELATED"/>
    <property type="match status" value="1"/>
</dbReference>
<keyword evidence="1" id="KW-0560">Oxidoreductase</keyword>
<accession>A0A255G0V0</accession>
<evidence type="ECO:0000256" key="1">
    <source>
        <dbReference type="ARBA" id="ARBA00023002"/>
    </source>
</evidence>
<dbReference type="CDD" id="cd12166">
    <property type="entry name" value="2-Hacid_dh_7"/>
    <property type="match status" value="1"/>
</dbReference>
<keyword evidence="5" id="KW-1185">Reference proteome</keyword>
<dbReference type="Gene3D" id="3.40.50.720">
    <property type="entry name" value="NAD(P)-binding Rossmann-like Domain"/>
    <property type="match status" value="2"/>
</dbReference>
<protein>
    <submittedName>
        <fullName evidence="4">Dihydrofolate reductase</fullName>
    </submittedName>
</protein>
<dbReference type="AlphaFoldDB" id="A0A255G0V0"/>
<sequence length="309" mass="33100">MTGKLAWLPFRSRAEAEEKLGGLPEGVEMAPFIDPGEPWPDSIAEVGFLVVPYLSGNAALQRTEEMTGLEVVQLNMAGFDGVPELIPDGVALCNAAGVHDTATAELAIGLALAQGRRLDQYARNMPSGSWDRGPMGQSLADQRALILGYGGIGKAIERRLEPMEPAAITRVASRARDGVHGIDELDELLPQADVVFVIVPLNDSTRGLLDARRLALLPDNALVVNVARGPIVDTDALLAETSAGRLRAALDVTDPEPLPAEHPLWRSPGVLISPHTGGPATAFWPRANALIARQLRHWAADEPLENRVR</sequence>
<comment type="caution">
    <text evidence="4">The sequence shown here is derived from an EMBL/GenBank/DDBJ whole genome shotgun (WGS) entry which is preliminary data.</text>
</comment>
<organism evidence="4 5">
    <name type="scientific">Enemella evansiae</name>
    <dbReference type="NCBI Taxonomy" id="2016499"/>
    <lineage>
        <taxon>Bacteria</taxon>
        <taxon>Bacillati</taxon>
        <taxon>Actinomycetota</taxon>
        <taxon>Actinomycetes</taxon>
        <taxon>Propionibacteriales</taxon>
        <taxon>Propionibacteriaceae</taxon>
        <taxon>Enemella</taxon>
    </lineage>
</organism>
<dbReference type="OrthoDB" id="4324715at2"/>